<keyword evidence="3" id="KW-1185">Reference proteome</keyword>
<dbReference type="InterPro" id="IPR045518">
    <property type="entry name" value="2EXR"/>
</dbReference>
<accession>A0A9N8JLN6</accession>
<dbReference type="Proteomes" id="UP000714618">
    <property type="component" value="Unassembled WGS sequence"/>
</dbReference>
<dbReference type="EMBL" id="CAIJEO010000003">
    <property type="protein sequence ID" value="CAD0089599.1"/>
    <property type="molecule type" value="Genomic_DNA"/>
</dbReference>
<comment type="caution">
    <text evidence="2">The sequence shown here is derived from an EMBL/GenBank/DDBJ whole genome shotgun (WGS) entry which is preliminary data.</text>
</comment>
<dbReference type="AlphaFoldDB" id="A0A9N8JLN6"/>
<protein>
    <recommendedName>
        <fullName evidence="1">2EXR domain-containing protein</fullName>
    </recommendedName>
</protein>
<evidence type="ECO:0000313" key="2">
    <source>
        <dbReference type="EMBL" id="CAD0089599.1"/>
    </source>
</evidence>
<proteinExistence type="predicted"/>
<dbReference type="OrthoDB" id="3473305at2759"/>
<gene>
    <name evidence="2" type="ORF">AWRI4233_LOCUS2426</name>
</gene>
<feature type="domain" description="2EXR" evidence="1">
    <location>
        <begin position="8"/>
        <end position="82"/>
    </location>
</feature>
<dbReference type="Pfam" id="PF20150">
    <property type="entry name" value="2EXR"/>
    <property type="match status" value="1"/>
</dbReference>
<evidence type="ECO:0000313" key="3">
    <source>
        <dbReference type="Proteomes" id="UP000714618"/>
    </source>
</evidence>
<sequence length="313" mass="36214">MTKPMPSFHLFRQLPTELRQQTWQYCLPHRVLNSITHSDTIVFWLDREDKNLLPSPCTLRHTTRQKPLISRVCRESRSVATRSGGFVTDRDPDRPSDTEWYSDFEFADAWVDKTRGAPHLNCTAVYEGLYQYYGNPLNCMIWEAQRFSATPSITFGLQNSREFATQYYRIELPDGRFDCTMPKPDNKIEFVNAFKQVPSWLVVMDTIVVQSDLRSAAATGLFGLLGDAPVQIIPISEETKINSFYNLAERCERGRNGIAPQDFTRKSADEMRQELRREVWLSFRSEDLAAIMHPAIMFRLCTQMCNHSVEAHI</sequence>
<organism evidence="2 3">
    <name type="scientific">Aureobasidium mustum</name>
    <dbReference type="NCBI Taxonomy" id="2773714"/>
    <lineage>
        <taxon>Eukaryota</taxon>
        <taxon>Fungi</taxon>
        <taxon>Dikarya</taxon>
        <taxon>Ascomycota</taxon>
        <taxon>Pezizomycotina</taxon>
        <taxon>Dothideomycetes</taxon>
        <taxon>Dothideomycetidae</taxon>
        <taxon>Dothideales</taxon>
        <taxon>Saccotheciaceae</taxon>
        <taxon>Aureobasidium</taxon>
    </lineage>
</organism>
<evidence type="ECO:0000259" key="1">
    <source>
        <dbReference type="Pfam" id="PF20150"/>
    </source>
</evidence>
<name>A0A9N8JLN6_9PEZI</name>
<reference evidence="2" key="1">
    <citation type="submission" date="2020-06" db="EMBL/GenBank/DDBJ databases">
        <authorList>
            <person name="Onetto C."/>
        </authorList>
    </citation>
    <scope>NUCLEOTIDE SEQUENCE</scope>
</reference>